<dbReference type="InterPro" id="IPR023187">
    <property type="entry name" value="Tscrpt_reg_MarR-type_CS"/>
</dbReference>
<reference evidence="5 6" key="1">
    <citation type="submission" date="2018-09" db="EMBL/GenBank/DDBJ databases">
        <title>A clostridial neurotoxin that targets Anopheles mosquitoes.</title>
        <authorList>
            <person name="Contreras E."/>
            <person name="Masuyer G."/>
            <person name="Qureshi N."/>
            <person name="Chawla S."/>
            <person name="Lim H.L."/>
            <person name="Chen J."/>
            <person name="Stenmark P."/>
            <person name="Gill S."/>
        </authorList>
    </citation>
    <scope>NUCLEOTIDE SEQUENCE [LARGE SCALE GENOMIC DNA]</scope>
    <source>
        <strain evidence="5 6">Cbm</strain>
    </source>
</reference>
<organism evidence="5 6">
    <name type="scientific">Paraclostridium bifermentans</name>
    <name type="common">Clostridium bifermentans</name>
    <dbReference type="NCBI Taxonomy" id="1490"/>
    <lineage>
        <taxon>Bacteria</taxon>
        <taxon>Bacillati</taxon>
        <taxon>Bacillota</taxon>
        <taxon>Clostridia</taxon>
        <taxon>Peptostreptococcales</taxon>
        <taxon>Peptostreptococcaceae</taxon>
        <taxon>Paraclostridium</taxon>
    </lineage>
</organism>
<keyword evidence="3" id="KW-0804">Transcription</keyword>
<dbReference type="Gene3D" id="1.10.10.10">
    <property type="entry name" value="Winged helix-like DNA-binding domain superfamily/Winged helix DNA-binding domain"/>
    <property type="match status" value="1"/>
</dbReference>
<dbReference type="PRINTS" id="PR00598">
    <property type="entry name" value="HTHMARR"/>
</dbReference>
<gene>
    <name evidence="5" type="ORF">D4A35_17390</name>
</gene>
<dbReference type="InterPro" id="IPR036388">
    <property type="entry name" value="WH-like_DNA-bd_sf"/>
</dbReference>
<evidence type="ECO:0000256" key="1">
    <source>
        <dbReference type="ARBA" id="ARBA00023015"/>
    </source>
</evidence>
<proteinExistence type="predicted"/>
<dbReference type="RefSeq" id="WP_025161900.1">
    <property type="nucleotide sequence ID" value="NZ_CAJMJR010000004.1"/>
</dbReference>
<evidence type="ECO:0000259" key="4">
    <source>
        <dbReference type="PROSITE" id="PS50995"/>
    </source>
</evidence>
<name>A0A5P3XJQ2_PARBF</name>
<dbReference type="SUPFAM" id="SSF46785">
    <property type="entry name" value="Winged helix' DNA-binding domain"/>
    <property type="match status" value="1"/>
</dbReference>
<evidence type="ECO:0000256" key="3">
    <source>
        <dbReference type="ARBA" id="ARBA00023163"/>
    </source>
</evidence>
<dbReference type="GO" id="GO:0003700">
    <property type="term" value="F:DNA-binding transcription factor activity"/>
    <property type="evidence" value="ECO:0007669"/>
    <property type="project" value="InterPro"/>
</dbReference>
<sequence>MINKEKLKLGLDISKINHIISRKMDASVISAIDDNLTISQAYVIDFICNEGKDKDVFQKDLESVFDLKRSSISLMLNNMEKSGLIERMLVKEDGRLKKIVLTEKSIKIYEKISDAIDLIENKLSENITEEEVKVFQNVLNKIRNSLE</sequence>
<keyword evidence="2" id="KW-0238">DNA-binding</keyword>
<dbReference type="InterPro" id="IPR000835">
    <property type="entry name" value="HTH_MarR-typ"/>
</dbReference>
<evidence type="ECO:0000313" key="5">
    <source>
        <dbReference type="EMBL" id="QEZ70587.1"/>
    </source>
</evidence>
<dbReference type="PROSITE" id="PS50995">
    <property type="entry name" value="HTH_MARR_2"/>
    <property type="match status" value="1"/>
</dbReference>
<protein>
    <submittedName>
        <fullName evidence="5">MarR family transcriptional regulator</fullName>
    </submittedName>
</protein>
<dbReference type="GO" id="GO:0003677">
    <property type="term" value="F:DNA binding"/>
    <property type="evidence" value="ECO:0007669"/>
    <property type="project" value="UniProtKB-KW"/>
</dbReference>
<dbReference type="SMART" id="SM00347">
    <property type="entry name" value="HTH_MARR"/>
    <property type="match status" value="1"/>
</dbReference>
<dbReference type="Proteomes" id="UP000326961">
    <property type="component" value="Chromosome"/>
</dbReference>
<feature type="domain" description="HTH marR-type" evidence="4">
    <location>
        <begin position="6"/>
        <end position="144"/>
    </location>
</feature>
<evidence type="ECO:0000256" key="2">
    <source>
        <dbReference type="ARBA" id="ARBA00023125"/>
    </source>
</evidence>
<dbReference type="PROSITE" id="PS01117">
    <property type="entry name" value="HTH_MARR_1"/>
    <property type="match status" value="1"/>
</dbReference>
<dbReference type="EMBL" id="CP032452">
    <property type="protein sequence ID" value="QEZ70587.1"/>
    <property type="molecule type" value="Genomic_DNA"/>
</dbReference>
<dbReference type="AlphaFoldDB" id="A0A5P3XJQ2"/>
<dbReference type="InterPro" id="IPR036390">
    <property type="entry name" value="WH_DNA-bd_sf"/>
</dbReference>
<dbReference type="Pfam" id="PF12802">
    <property type="entry name" value="MarR_2"/>
    <property type="match status" value="1"/>
</dbReference>
<keyword evidence="1" id="KW-0805">Transcription regulation</keyword>
<evidence type="ECO:0000313" key="6">
    <source>
        <dbReference type="Proteomes" id="UP000326961"/>
    </source>
</evidence>
<dbReference type="PANTHER" id="PTHR42756">
    <property type="entry name" value="TRANSCRIPTIONAL REGULATOR, MARR"/>
    <property type="match status" value="1"/>
</dbReference>
<dbReference type="PANTHER" id="PTHR42756:SF1">
    <property type="entry name" value="TRANSCRIPTIONAL REPRESSOR OF EMRAB OPERON"/>
    <property type="match status" value="1"/>
</dbReference>
<accession>A0A5P3XJQ2</accession>